<proteinExistence type="predicted"/>
<name>A0A1T4JUG4_9LACT</name>
<feature type="transmembrane region" description="Helical" evidence="6">
    <location>
        <begin position="30"/>
        <end position="56"/>
    </location>
</feature>
<keyword evidence="3 6" id="KW-0812">Transmembrane</keyword>
<evidence type="ECO:0000256" key="6">
    <source>
        <dbReference type="SAM" id="Phobius"/>
    </source>
</evidence>
<dbReference type="PANTHER" id="PTHR33885">
    <property type="entry name" value="PHAGE SHOCK PROTEIN C"/>
    <property type="match status" value="1"/>
</dbReference>
<dbReference type="STRING" id="1121925.SAMN02746011_00397"/>
<keyword evidence="5 6" id="KW-0472">Membrane</keyword>
<gene>
    <name evidence="8" type="ORF">SAMN02746011_00397</name>
</gene>
<protein>
    <submittedName>
        <fullName evidence="8">Phage shock protein C (PspC) family protein</fullName>
    </submittedName>
</protein>
<keyword evidence="2" id="KW-1003">Cell membrane</keyword>
<evidence type="ECO:0000313" key="9">
    <source>
        <dbReference type="Proteomes" id="UP000189941"/>
    </source>
</evidence>
<dbReference type="Pfam" id="PF04024">
    <property type="entry name" value="PspC"/>
    <property type="match status" value="1"/>
</dbReference>
<evidence type="ECO:0000256" key="1">
    <source>
        <dbReference type="ARBA" id="ARBA00004162"/>
    </source>
</evidence>
<dbReference type="AlphaFoldDB" id="A0A1T4JUG4"/>
<dbReference type="PANTHER" id="PTHR33885:SF3">
    <property type="entry name" value="PHAGE SHOCK PROTEIN C"/>
    <property type="match status" value="1"/>
</dbReference>
<dbReference type="RefSeq" id="WP_078755245.1">
    <property type="nucleotide sequence ID" value="NZ_FUWO01000002.1"/>
</dbReference>
<evidence type="ECO:0000256" key="3">
    <source>
        <dbReference type="ARBA" id="ARBA00022692"/>
    </source>
</evidence>
<organism evidence="8 9">
    <name type="scientific">Globicatella sulfidifaciens DSM 15739</name>
    <dbReference type="NCBI Taxonomy" id="1121925"/>
    <lineage>
        <taxon>Bacteria</taxon>
        <taxon>Bacillati</taxon>
        <taxon>Bacillota</taxon>
        <taxon>Bacilli</taxon>
        <taxon>Lactobacillales</taxon>
        <taxon>Aerococcaceae</taxon>
        <taxon>Globicatella</taxon>
    </lineage>
</organism>
<evidence type="ECO:0000256" key="2">
    <source>
        <dbReference type="ARBA" id="ARBA00022475"/>
    </source>
</evidence>
<dbReference type="InterPro" id="IPR007168">
    <property type="entry name" value="Phageshock_PspC_N"/>
</dbReference>
<dbReference type="OrthoDB" id="9815286at2"/>
<dbReference type="GO" id="GO:0005886">
    <property type="term" value="C:plasma membrane"/>
    <property type="evidence" value="ECO:0007669"/>
    <property type="project" value="UniProtKB-SubCell"/>
</dbReference>
<feature type="domain" description="Phage shock protein PspC N-terminal" evidence="7">
    <location>
        <begin position="2"/>
        <end position="56"/>
    </location>
</feature>
<comment type="subcellular location">
    <subcellularLocation>
        <location evidence="1">Cell membrane</location>
        <topology evidence="1">Single-pass membrane protein</topology>
    </subcellularLocation>
</comment>
<evidence type="ECO:0000256" key="4">
    <source>
        <dbReference type="ARBA" id="ARBA00022989"/>
    </source>
</evidence>
<keyword evidence="4 6" id="KW-1133">Transmembrane helix</keyword>
<evidence type="ECO:0000256" key="5">
    <source>
        <dbReference type="ARBA" id="ARBA00023136"/>
    </source>
</evidence>
<dbReference type="Proteomes" id="UP000189941">
    <property type="component" value="Unassembled WGS sequence"/>
</dbReference>
<keyword evidence="9" id="KW-1185">Reference proteome</keyword>
<evidence type="ECO:0000313" key="8">
    <source>
        <dbReference type="EMBL" id="SJZ33774.1"/>
    </source>
</evidence>
<dbReference type="InterPro" id="IPR052027">
    <property type="entry name" value="PspC"/>
</dbReference>
<accession>A0A1T4JUG4</accession>
<reference evidence="9" key="1">
    <citation type="submission" date="2017-02" db="EMBL/GenBank/DDBJ databases">
        <authorList>
            <person name="Varghese N."/>
            <person name="Submissions S."/>
        </authorList>
    </citation>
    <scope>NUCLEOTIDE SEQUENCE [LARGE SCALE GENOMIC DNA]</scope>
    <source>
        <strain evidence="9">DSM 15739</strain>
    </source>
</reference>
<dbReference type="EMBL" id="FUWO01000002">
    <property type="protein sequence ID" value="SJZ33774.1"/>
    <property type="molecule type" value="Genomic_DNA"/>
</dbReference>
<sequence>MKKLQLSQSDRILLGVCGGLGNYFEVDPTWIRLIFTAVFFYRGTGLGIYFILWAIITFSNRK</sequence>
<evidence type="ECO:0000259" key="7">
    <source>
        <dbReference type="Pfam" id="PF04024"/>
    </source>
</evidence>